<dbReference type="EMBL" id="QZKI01000003">
    <property type="protein sequence ID" value="RJP75419.1"/>
    <property type="molecule type" value="Genomic_DNA"/>
</dbReference>
<evidence type="ECO:0000313" key="1">
    <source>
        <dbReference type="EMBL" id="RJP75419.1"/>
    </source>
</evidence>
<sequence length="164" mass="17876">MRIMVLCHTRTKTASVLPIADDKLRVLNRIEDTFFSACVEIEVTLPDLEVISAKGKFERCFTDECKAAESLLQKAVGLRVGSGLTKLVDSLLAGAQGCPIVATLVFEACDAVILSLTAEQMAMADALDEQQRQDGFLQMVQMNPRLLNSCIAFDENGPLLKGKL</sequence>
<accession>A0A419F9K0</accession>
<proteinExistence type="predicted"/>
<organism evidence="1 2">
    <name type="scientific">Candidatus Abyssobacteria bacterium SURF_17</name>
    <dbReference type="NCBI Taxonomy" id="2093361"/>
    <lineage>
        <taxon>Bacteria</taxon>
        <taxon>Pseudomonadati</taxon>
        <taxon>Candidatus Hydrogenedentota</taxon>
        <taxon>Candidatus Abyssobacteria</taxon>
    </lineage>
</organism>
<evidence type="ECO:0000313" key="2">
    <source>
        <dbReference type="Proteomes" id="UP000285961"/>
    </source>
</evidence>
<reference evidence="1 2" key="1">
    <citation type="journal article" date="2017" name="ISME J.">
        <title>Energy and carbon metabolisms in a deep terrestrial subsurface fluid microbial community.</title>
        <authorList>
            <person name="Momper L."/>
            <person name="Jungbluth S.P."/>
            <person name="Lee M.D."/>
            <person name="Amend J.P."/>
        </authorList>
    </citation>
    <scope>NUCLEOTIDE SEQUENCE [LARGE SCALE GENOMIC DNA]</scope>
    <source>
        <strain evidence="1">SURF_17</strain>
    </source>
</reference>
<gene>
    <name evidence="1" type="ORF">C4532_00305</name>
</gene>
<comment type="caution">
    <text evidence="1">The sequence shown here is derived from an EMBL/GenBank/DDBJ whole genome shotgun (WGS) entry which is preliminary data.</text>
</comment>
<protein>
    <submittedName>
        <fullName evidence="1">DUF2889 domain-containing protein</fullName>
    </submittedName>
</protein>
<dbReference type="Pfam" id="PF11136">
    <property type="entry name" value="DUF2889"/>
    <property type="match status" value="1"/>
</dbReference>
<dbReference type="Proteomes" id="UP000285961">
    <property type="component" value="Unassembled WGS sequence"/>
</dbReference>
<dbReference type="AlphaFoldDB" id="A0A419F9K0"/>
<name>A0A419F9K0_9BACT</name>
<dbReference type="InterPro" id="IPR021312">
    <property type="entry name" value="DUF2889"/>
</dbReference>